<proteinExistence type="predicted"/>
<dbReference type="CDD" id="cd10948">
    <property type="entry name" value="CE4_BsPdaA_like"/>
    <property type="match status" value="1"/>
</dbReference>
<evidence type="ECO:0000313" key="3">
    <source>
        <dbReference type="EMBL" id="CUQ38581.1"/>
    </source>
</evidence>
<sequence length="275" mass="31275">MHLKYISSTRIFSSRFTKIFLLFCACAFIGSSIGKIVSHNTARQTAASAQSSNWGLSFQEEGKRPVGNATIEELAQYNAFFAEDTEEKKIYLTFDAGFENGNTPAILDALKKHQAPATFFVVGNFISENKDLIKRMETEGHIVGNHTMTHPDMSKISTKESFQKELSDVEKIYREITGKEMTKFYRPPQGIYSTQNLSMARELGYHTFFWSLAYVDWYQDNQPDPQEAIAKLTKRIHPGAIVLLHSTSSTNAQILDELLDKWEEMGYSFHSLNEL</sequence>
<feature type="domain" description="NodB homology" evidence="1">
    <location>
        <begin position="88"/>
        <end position="270"/>
    </location>
</feature>
<dbReference type="Proteomes" id="UP000095762">
    <property type="component" value="Unassembled WGS sequence"/>
</dbReference>
<dbReference type="SUPFAM" id="SSF88713">
    <property type="entry name" value="Glycoside hydrolase/deacetylase"/>
    <property type="match status" value="1"/>
</dbReference>
<gene>
    <name evidence="2" type="primary">pdaA</name>
    <name evidence="2" type="ORF">ERS852395_02602</name>
    <name evidence="3" type="ORF">ERS852569_03552</name>
</gene>
<dbReference type="EC" id="3.-.-.-" evidence="2"/>
<name>A0A174DYV6_9FIRM</name>
<dbReference type="PANTHER" id="PTHR10587:SF78">
    <property type="entry name" value="PEPTIDOGLYCAN-N-ACETYLMURAMIC ACID DEACETYLASE PDAA"/>
    <property type="match status" value="1"/>
</dbReference>
<protein>
    <submittedName>
        <fullName evidence="2">Probable polysaccharide deacetylase pdaA</fullName>
        <ecNumber evidence="2">3.-.-.-</ecNumber>
    </submittedName>
</protein>
<keyword evidence="2" id="KW-0378">Hydrolase</keyword>
<accession>A0A174DYV6</accession>
<dbReference type="InterPro" id="IPR011330">
    <property type="entry name" value="Glyco_hydro/deAcase_b/a-brl"/>
</dbReference>
<dbReference type="GO" id="GO:0016020">
    <property type="term" value="C:membrane"/>
    <property type="evidence" value="ECO:0007669"/>
    <property type="project" value="TreeGrafter"/>
</dbReference>
<evidence type="ECO:0000313" key="4">
    <source>
        <dbReference type="Proteomes" id="UP000095447"/>
    </source>
</evidence>
<dbReference type="InterPro" id="IPR050248">
    <property type="entry name" value="Polysacc_deacetylase_ArnD"/>
</dbReference>
<dbReference type="GO" id="GO:0005975">
    <property type="term" value="P:carbohydrate metabolic process"/>
    <property type="evidence" value="ECO:0007669"/>
    <property type="project" value="InterPro"/>
</dbReference>
<evidence type="ECO:0000259" key="1">
    <source>
        <dbReference type="PROSITE" id="PS51677"/>
    </source>
</evidence>
<reference evidence="4 5" key="1">
    <citation type="submission" date="2015-09" db="EMBL/GenBank/DDBJ databases">
        <authorList>
            <consortium name="Pathogen Informatics"/>
        </authorList>
    </citation>
    <scope>NUCLEOTIDE SEQUENCE [LARGE SCALE GENOMIC DNA]</scope>
    <source>
        <strain evidence="2 4">2789STDY5608838</strain>
        <strain evidence="3 5">2789STDY5834957</strain>
    </source>
</reference>
<dbReference type="Gene3D" id="3.20.20.370">
    <property type="entry name" value="Glycoside hydrolase/deacetylase"/>
    <property type="match status" value="1"/>
</dbReference>
<dbReference type="AlphaFoldDB" id="A0A174DYV6"/>
<dbReference type="RefSeq" id="WP_022381350.1">
    <property type="nucleotide sequence ID" value="NZ_CYZA01000015.1"/>
</dbReference>
<dbReference type="GO" id="GO:0016810">
    <property type="term" value="F:hydrolase activity, acting on carbon-nitrogen (but not peptide) bonds"/>
    <property type="evidence" value="ECO:0007669"/>
    <property type="project" value="InterPro"/>
</dbReference>
<dbReference type="InterPro" id="IPR002509">
    <property type="entry name" value="NODB_dom"/>
</dbReference>
<dbReference type="PANTHER" id="PTHR10587">
    <property type="entry name" value="GLYCOSYL TRANSFERASE-RELATED"/>
    <property type="match status" value="1"/>
</dbReference>
<evidence type="ECO:0000313" key="5">
    <source>
        <dbReference type="Proteomes" id="UP000095762"/>
    </source>
</evidence>
<dbReference type="PROSITE" id="PS51677">
    <property type="entry name" value="NODB"/>
    <property type="match status" value="1"/>
</dbReference>
<organism evidence="2 4">
    <name type="scientific">Blautia obeum</name>
    <dbReference type="NCBI Taxonomy" id="40520"/>
    <lineage>
        <taxon>Bacteria</taxon>
        <taxon>Bacillati</taxon>
        <taxon>Bacillota</taxon>
        <taxon>Clostridia</taxon>
        <taxon>Lachnospirales</taxon>
        <taxon>Lachnospiraceae</taxon>
        <taxon>Blautia</taxon>
    </lineage>
</organism>
<dbReference type="Pfam" id="PF01522">
    <property type="entry name" value="Polysacc_deac_1"/>
    <property type="match status" value="1"/>
</dbReference>
<dbReference type="EMBL" id="CYZA01000015">
    <property type="protein sequence ID" value="CUO29366.1"/>
    <property type="molecule type" value="Genomic_DNA"/>
</dbReference>
<evidence type="ECO:0000313" key="2">
    <source>
        <dbReference type="EMBL" id="CUO29366.1"/>
    </source>
</evidence>
<dbReference type="EMBL" id="CZBP01000040">
    <property type="protein sequence ID" value="CUQ38581.1"/>
    <property type="molecule type" value="Genomic_DNA"/>
</dbReference>
<dbReference type="Proteomes" id="UP000095447">
    <property type="component" value="Unassembled WGS sequence"/>
</dbReference>
<dbReference type="InterPro" id="IPR014235">
    <property type="entry name" value="Spore_PdaA"/>
</dbReference>